<dbReference type="Gene3D" id="2.40.70.10">
    <property type="entry name" value="Acid Proteases"/>
    <property type="match status" value="2"/>
</dbReference>
<proteinExistence type="inferred from homology"/>
<dbReference type="OrthoDB" id="2747330at2759"/>
<feature type="region of interest" description="Disordered" evidence="3">
    <location>
        <begin position="114"/>
        <end position="147"/>
    </location>
</feature>
<dbReference type="Proteomes" id="UP000777482">
    <property type="component" value="Unassembled WGS sequence"/>
</dbReference>
<evidence type="ECO:0000256" key="1">
    <source>
        <dbReference type="ARBA" id="ARBA00007447"/>
    </source>
</evidence>
<keyword evidence="2" id="KW-0064">Aspartyl protease</keyword>
<protein>
    <recommendedName>
        <fullName evidence="4">Peptidase A1 domain-containing protein</fullName>
    </recommendedName>
</protein>
<dbReference type="PANTHER" id="PTHR47966">
    <property type="entry name" value="BETA-SITE APP-CLEAVING ENZYME, ISOFORM A-RELATED"/>
    <property type="match status" value="1"/>
</dbReference>
<keyword evidence="2" id="KW-0645">Protease</keyword>
<dbReference type="GO" id="GO:0006508">
    <property type="term" value="P:proteolysis"/>
    <property type="evidence" value="ECO:0007669"/>
    <property type="project" value="InterPro"/>
</dbReference>
<comment type="caution">
    <text evidence="5">The sequence shown here is derived from an EMBL/GenBank/DDBJ whole genome shotgun (WGS) entry which is preliminary data.</text>
</comment>
<dbReference type="AlphaFoldDB" id="A0A9P6W7I5"/>
<sequence length="493" mass="52872">MGTRGQRQLLASSSFNLGVQRYLLIRHELLTLHANDMLKLTIVAIFALLVSSSPSSVHALPTSSASTTSTIVGQVPTVTNLQGVVDPHLFRQNLHQTFAKYRFAPPGGNATSTVTLNGTTTTTSPQSSSMQRVPHKKRSEGDSPTRIGLGVITREPAIGLYTAEMSFGTPAQTRHLLLDTGSSDLFIQDSCKQGAGCAGNYLWRKSSTFRDTGNTASLSYVSDSVTGRIVTDRVSFGGRTVEKQAFLSVPDSGTPGAAGNIGLGLNAQSNPAIGTPLIENLRARGQLGPYNSFSLRLDRDGNKAALNLGVWTGKGSFTLPYSKYKVMYPELLGRWALEMKTLSVRPGYGEQWRGSIAVFIDSGSSSSFVPREAARIAHSKVEHFVETVPVPLQGQVYDVDIYFYPCDAKIDYAIEFAGGLSGSRDFRSDPRDQALGSDGNGMCQSMLNGVDIEYNGLKAGILGAPWLKSKDVLFYVGSDSSNTGATISIMDGL</sequence>
<dbReference type="PROSITE" id="PS51767">
    <property type="entry name" value="PEPTIDASE_A1"/>
    <property type="match status" value="1"/>
</dbReference>
<keyword evidence="2" id="KW-0378">Hydrolase</keyword>
<dbReference type="InterPro" id="IPR034164">
    <property type="entry name" value="Pepsin-like_dom"/>
</dbReference>
<dbReference type="InterPro" id="IPR033121">
    <property type="entry name" value="PEPTIDASE_A1"/>
</dbReference>
<organism evidence="5 6">
    <name type="scientific">Rhodotorula mucilaginosa</name>
    <name type="common">Yeast</name>
    <name type="synonym">Rhodotorula rubra</name>
    <dbReference type="NCBI Taxonomy" id="5537"/>
    <lineage>
        <taxon>Eukaryota</taxon>
        <taxon>Fungi</taxon>
        <taxon>Dikarya</taxon>
        <taxon>Basidiomycota</taxon>
        <taxon>Pucciniomycotina</taxon>
        <taxon>Microbotryomycetes</taxon>
        <taxon>Sporidiobolales</taxon>
        <taxon>Sporidiobolaceae</taxon>
        <taxon>Rhodotorula</taxon>
    </lineage>
</organism>
<keyword evidence="6" id="KW-1185">Reference proteome</keyword>
<dbReference type="PANTHER" id="PTHR47966:SF51">
    <property type="entry name" value="BETA-SITE APP-CLEAVING ENZYME, ISOFORM A-RELATED"/>
    <property type="match status" value="1"/>
</dbReference>
<dbReference type="CDD" id="cd05471">
    <property type="entry name" value="pepsin_like"/>
    <property type="match status" value="1"/>
</dbReference>
<evidence type="ECO:0000256" key="3">
    <source>
        <dbReference type="SAM" id="MobiDB-lite"/>
    </source>
</evidence>
<evidence type="ECO:0000256" key="2">
    <source>
        <dbReference type="ARBA" id="ARBA00022750"/>
    </source>
</evidence>
<evidence type="ECO:0000313" key="6">
    <source>
        <dbReference type="Proteomes" id="UP000777482"/>
    </source>
</evidence>
<reference evidence="5 6" key="1">
    <citation type="submission" date="2020-11" db="EMBL/GenBank/DDBJ databases">
        <title>Kefir isolates.</title>
        <authorList>
            <person name="Marcisauskas S."/>
            <person name="Kim Y."/>
            <person name="Blasche S."/>
        </authorList>
    </citation>
    <scope>NUCLEOTIDE SEQUENCE [LARGE SCALE GENOMIC DNA]</scope>
    <source>
        <strain evidence="5 6">KR</strain>
    </source>
</reference>
<dbReference type="EMBL" id="PUHQ01000011">
    <property type="protein sequence ID" value="KAG0664969.1"/>
    <property type="molecule type" value="Genomic_DNA"/>
</dbReference>
<dbReference type="SUPFAM" id="SSF50630">
    <property type="entry name" value="Acid proteases"/>
    <property type="match status" value="1"/>
</dbReference>
<dbReference type="Pfam" id="PF00026">
    <property type="entry name" value="Asp"/>
    <property type="match status" value="1"/>
</dbReference>
<gene>
    <name evidence="5" type="ORF">C6P46_000595</name>
</gene>
<evidence type="ECO:0000259" key="4">
    <source>
        <dbReference type="PROSITE" id="PS51767"/>
    </source>
</evidence>
<name>A0A9P6W7I5_RHOMI</name>
<feature type="compositionally biased region" description="Low complexity" evidence="3">
    <location>
        <begin position="114"/>
        <end position="129"/>
    </location>
</feature>
<dbReference type="InterPro" id="IPR001969">
    <property type="entry name" value="Aspartic_peptidase_AS"/>
</dbReference>
<dbReference type="InterPro" id="IPR001461">
    <property type="entry name" value="Aspartic_peptidase_A1"/>
</dbReference>
<comment type="similarity">
    <text evidence="1">Belongs to the peptidase A1 family.</text>
</comment>
<dbReference type="PROSITE" id="PS00141">
    <property type="entry name" value="ASP_PROTEASE"/>
    <property type="match status" value="1"/>
</dbReference>
<evidence type="ECO:0000313" key="5">
    <source>
        <dbReference type="EMBL" id="KAG0664969.1"/>
    </source>
</evidence>
<dbReference type="InterPro" id="IPR021109">
    <property type="entry name" value="Peptidase_aspartic_dom_sf"/>
</dbReference>
<accession>A0A9P6W7I5</accession>
<feature type="domain" description="Peptidase A1" evidence="4">
    <location>
        <begin position="161"/>
        <end position="486"/>
    </location>
</feature>
<dbReference type="GO" id="GO:0004190">
    <property type="term" value="F:aspartic-type endopeptidase activity"/>
    <property type="evidence" value="ECO:0007669"/>
    <property type="project" value="UniProtKB-KW"/>
</dbReference>